<name>A0AA94JPW7_9FLAO</name>
<dbReference type="EMBL" id="RWGX01000003">
    <property type="protein sequence ID" value="RVU89246.1"/>
    <property type="molecule type" value="Genomic_DNA"/>
</dbReference>
<dbReference type="Gene3D" id="3.40.630.30">
    <property type="match status" value="1"/>
</dbReference>
<sequence length="151" mass="17908">MIHFKLIEQDQIDLAVQMMQDFYAIDNYPINPKTSSALFHEFISNSNLGRCWFIYHENKIVGYIILTFIFSFEYQGTLAFIDELYLIESSRGKGIGKKALDFIKEQAFVFNIKMIYLEVEEHNNNAQKLYISNDFVIHKRKIMKNKIVRSY</sequence>
<accession>A0AA94JPW7</accession>
<reference evidence="2" key="1">
    <citation type="submission" date="2018-12" db="EMBL/GenBank/DDBJ databases">
        <title>Draft genome sequence of Flaovobacterium columnare BGFS27 isolated from channel catfish in Alabama.</title>
        <authorList>
            <person name="Cai W."/>
            <person name="Arias C."/>
        </authorList>
    </citation>
    <scope>NUCLEOTIDE SEQUENCE [LARGE SCALE GENOMIC DNA]</scope>
    <source>
        <strain evidence="2">BGFS27</strain>
    </source>
</reference>
<dbReference type="Pfam" id="PF00583">
    <property type="entry name" value="Acetyltransf_1"/>
    <property type="match status" value="1"/>
</dbReference>
<dbReference type="PROSITE" id="PS51186">
    <property type="entry name" value="GNAT"/>
    <property type="match status" value="1"/>
</dbReference>
<gene>
    <name evidence="2" type="ORF">EJB19_03720</name>
</gene>
<dbReference type="InterPro" id="IPR000182">
    <property type="entry name" value="GNAT_dom"/>
</dbReference>
<evidence type="ECO:0000313" key="2">
    <source>
        <dbReference type="EMBL" id="RVU89246.1"/>
    </source>
</evidence>
<dbReference type="AlphaFoldDB" id="A0AA94JPW7"/>
<protein>
    <submittedName>
        <fullName evidence="2">GNAT family N-acetyltransferase</fullName>
    </submittedName>
</protein>
<feature type="domain" description="N-acetyltransferase" evidence="1">
    <location>
        <begin position="2"/>
        <end position="151"/>
    </location>
</feature>
<dbReference type="SUPFAM" id="SSF55729">
    <property type="entry name" value="Acyl-CoA N-acyltransferases (Nat)"/>
    <property type="match status" value="1"/>
</dbReference>
<dbReference type="GO" id="GO:0016747">
    <property type="term" value="F:acyltransferase activity, transferring groups other than amino-acyl groups"/>
    <property type="evidence" value="ECO:0007669"/>
    <property type="project" value="InterPro"/>
</dbReference>
<comment type="caution">
    <text evidence="2">The sequence shown here is derived from an EMBL/GenBank/DDBJ whole genome shotgun (WGS) entry which is preliminary data.</text>
</comment>
<organism evidence="2">
    <name type="scientific">Flavobacterium columnare</name>
    <dbReference type="NCBI Taxonomy" id="996"/>
    <lineage>
        <taxon>Bacteria</taxon>
        <taxon>Pseudomonadati</taxon>
        <taxon>Bacteroidota</taxon>
        <taxon>Flavobacteriia</taxon>
        <taxon>Flavobacteriales</taxon>
        <taxon>Flavobacteriaceae</taxon>
        <taxon>Flavobacterium</taxon>
    </lineage>
</organism>
<evidence type="ECO:0000259" key="1">
    <source>
        <dbReference type="PROSITE" id="PS51186"/>
    </source>
</evidence>
<proteinExistence type="predicted"/>
<dbReference type="CDD" id="cd04301">
    <property type="entry name" value="NAT_SF"/>
    <property type="match status" value="1"/>
</dbReference>
<dbReference type="RefSeq" id="WP_127821794.1">
    <property type="nucleotide sequence ID" value="NZ_RWGX02000014.1"/>
</dbReference>
<dbReference type="InterPro" id="IPR016181">
    <property type="entry name" value="Acyl_CoA_acyltransferase"/>
</dbReference>